<dbReference type="AlphaFoldDB" id="A0A914R399"/>
<proteinExistence type="predicted"/>
<evidence type="ECO:0000313" key="1">
    <source>
        <dbReference type="Proteomes" id="UP000887578"/>
    </source>
</evidence>
<organism evidence="1 2">
    <name type="scientific">Panagrolaimus davidi</name>
    <dbReference type="NCBI Taxonomy" id="227884"/>
    <lineage>
        <taxon>Eukaryota</taxon>
        <taxon>Metazoa</taxon>
        <taxon>Ecdysozoa</taxon>
        <taxon>Nematoda</taxon>
        <taxon>Chromadorea</taxon>
        <taxon>Rhabditida</taxon>
        <taxon>Tylenchina</taxon>
        <taxon>Panagrolaimomorpha</taxon>
        <taxon>Panagrolaimoidea</taxon>
        <taxon>Panagrolaimidae</taxon>
        <taxon>Panagrolaimus</taxon>
    </lineage>
</organism>
<protein>
    <submittedName>
        <fullName evidence="2">Proliferating cell nuclear antigen</fullName>
    </submittedName>
</protein>
<name>A0A914R399_9BILA</name>
<dbReference type="WBParaSite" id="PDA_v2.g5922.t1">
    <property type="protein sequence ID" value="PDA_v2.g5922.t1"/>
    <property type="gene ID" value="PDA_v2.g5922"/>
</dbReference>
<accession>A0A914R399</accession>
<keyword evidence="1" id="KW-1185">Reference proteome</keyword>
<sequence>MSSSKRPQKSDNEYCFDEKEFQKQATLFYQKEYAKQLIYSMNAMISAVEDVKVEKVLSKGKKEGAFSYSVDGTTLKTSFGNISDLLTQIHSCNDWKIQLPNKVSDFNISNLTEHEIYRLSLFCQESNIFMSMEENSTSSAKSGYINATLKTIDGEIIPIENTKSPIIITGNNKIQHNIPTKIDSKRYRKFEVFDIQTFVMEQSNGTLEIEIEMIGNYSANISDIIFYMNYQTAPGPMPFENELNFTLNPNGLLIFFNSKKP</sequence>
<dbReference type="Proteomes" id="UP000887578">
    <property type="component" value="Unplaced"/>
</dbReference>
<reference evidence="2" key="1">
    <citation type="submission" date="2022-11" db="UniProtKB">
        <authorList>
            <consortium name="WormBaseParasite"/>
        </authorList>
    </citation>
    <scope>IDENTIFICATION</scope>
</reference>
<evidence type="ECO:0000313" key="2">
    <source>
        <dbReference type="WBParaSite" id="PDA_v2.g5922.t1"/>
    </source>
</evidence>